<dbReference type="PROSITE" id="PS50059">
    <property type="entry name" value="FKBP_PPIASE"/>
    <property type="match status" value="1"/>
</dbReference>
<evidence type="ECO:0000313" key="13">
    <source>
        <dbReference type="Proteomes" id="UP001267426"/>
    </source>
</evidence>
<dbReference type="InterPro" id="IPR046357">
    <property type="entry name" value="PPIase_dom_sf"/>
</dbReference>
<dbReference type="EMBL" id="JAVRHT010000003">
    <property type="protein sequence ID" value="MDT0630599.1"/>
    <property type="molecule type" value="Genomic_DNA"/>
</dbReference>
<protein>
    <recommendedName>
        <fullName evidence="10">Peptidyl-prolyl cis-trans isomerase</fullName>
        <ecNumber evidence="10">5.2.1.8</ecNumber>
    </recommendedName>
</protein>
<dbReference type="Proteomes" id="UP001267426">
    <property type="component" value="Unassembled WGS sequence"/>
</dbReference>
<dbReference type="SUPFAM" id="SSF54534">
    <property type="entry name" value="FKBP-like"/>
    <property type="match status" value="1"/>
</dbReference>
<organism evidence="12 13">
    <name type="scientific">Rubrivirga litoralis</name>
    <dbReference type="NCBI Taxonomy" id="3075598"/>
    <lineage>
        <taxon>Bacteria</taxon>
        <taxon>Pseudomonadati</taxon>
        <taxon>Rhodothermota</taxon>
        <taxon>Rhodothermia</taxon>
        <taxon>Rhodothermales</taxon>
        <taxon>Rubricoccaceae</taxon>
        <taxon>Rubrivirga</taxon>
    </lineage>
</organism>
<comment type="subcellular location">
    <subcellularLocation>
        <location evidence="2">Cytoplasm</location>
    </subcellularLocation>
</comment>
<dbReference type="InterPro" id="IPR001179">
    <property type="entry name" value="PPIase_FKBP_dom"/>
</dbReference>
<dbReference type="Gene3D" id="3.10.50.40">
    <property type="match status" value="1"/>
</dbReference>
<comment type="function">
    <text evidence="8">Also involved in hydrogenase metallocenter assembly, probably by participating in the nickel insertion step. This function in hydrogenase biosynthesis requires chaperone activity and the presence of the metal-binding domain, but not PPIase activity.</text>
</comment>
<dbReference type="Pfam" id="PF00254">
    <property type="entry name" value="FKBP_C"/>
    <property type="match status" value="1"/>
</dbReference>
<keyword evidence="7 9" id="KW-0413">Isomerase</keyword>
<feature type="domain" description="PPIase FKBP-type" evidence="11">
    <location>
        <begin position="6"/>
        <end position="83"/>
    </location>
</feature>
<evidence type="ECO:0000256" key="10">
    <source>
        <dbReference type="RuleBase" id="RU003915"/>
    </source>
</evidence>
<dbReference type="PANTHER" id="PTHR47861:SF3">
    <property type="entry name" value="FKBP-TYPE PEPTIDYL-PROLYL CIS-TRANS ISOMERASE SLYD"/>
    <property type="match status" value="1"/>
</dbReference>
<sequence length="139" mass="14590">MPAQTGDTVRVHYTGRLDDETVFDSSEGREPLAFTLGVGEVVAGFDAAVATMEVGDRKTVRLPAEEAYGARDPERLLVVPTDAFPDGVQPAPGQRLQLGVQGGGAIEATVTEVGEDGVTLDANHPLAGQALTFDLTRVE</sequence>
<name>A0ABU3BMS5_9BACT</name>
<evidence type="ECO:0000256" key="3">
    <source>
        <dbReference type="ARBA" id="ARBA00006577"/>
    </source>
</evidence>
<dbReference type="EC" id="5.2.1.8" evidence="10"/>
<keyword evidence="5 9" id="KW-0697">Rotamase</keyword>
<evidence type="ECO:0000256" key="5">
    <source>
        <dbReference type="ARBA" id="ARBA00023110"/>
    </source>
</evidence>
<evidence type="ECO:0000256" key="6">
    <source>
        <dbReference type="ARBA" id="ARBA00023186"/>
    </source>
</evidence>
<comment type="caution">
    <text evidence="12">The sequence shown here is derived from an EMBL/GenBank/DDBJ whole genome shotgun (WGS) entry which is preliminary data.</text>
</comment>
<dbReference type="GO" id="GO:0016853">
    <property type="term" value="F:isomerase activity"/>
    <property type="evidence" value="ECO:0007669"/>
    <property type="project" value="UniProtKB-KW"/>
</dbReference>
<keyword evidence="13" id="KW-1185">Reference proteome</keyword>
<evidence type="ECO:0000256" key="4">
    <source>
        <dbReference type="ARBA" id="ARBA00022490"/>
    </source>
</evidence>
<keyword evidence="6" id="KW-0143">Chaperone</keyword>
<evidence type="ECO:0000259" key="11">
    <source>
        <dbReference type="PROSITE" id="PS50059"/>
    </source>
</evidence>
<reference evidence="12 13" key="1">
    <citation type="submission" date="2023-09" db="EMBL/GenBank/DDBJ databases">
        <authorList>
            <person name="Rey-Velasco X."/>
        </authorList>
    </citation>
    <scope>NUCLEOTIDE SEQUENCE [LARGE SCALE GENOMIC DNA]</scope>
    <source>
        <strain evidence="12 13">F394</strain>
    </source>
</reference>
<accession>A0ABU3BMS5</accession>
<dbReference type="RefSeq" id="WP_311661809.1">
    <property type="nucleotide sequence ID" value="NZ_JAVRHT010000003.1"/>
</dbReference>
<comment type="similarity">
    <text evidence="3 10">Belongs to the FKBP-type PPIase family.</text>
</comment>
<evidence type="ECO:0000313" key="12">
    <source>
        <dbReference type="EMBL" id="MDT0630599.1"/>
    </source>
</evidence>
<evidence type="ECO:0000256" key="7">
    <source>
        <dbReference type="ARBA" id="ARBA00023235"/>
    </source>
</evidence>
<keyword evidence="4" id="KW-0963">Cytoplasm</keyword>
<evidence type="ECO:0000256" key="1">
    <source>
        <dbReference type="ARBA" id="ARBA00000971"/>
    </source>
</evidence>
<gene>
    <name evidence="12" type="ORF">RM540_02465</name>
</gene>
<proteinExistence type="inferred from homology"/>
<dbReference type="PANTHER" id="PTHR47861">
    <property type="entry name" value="FKBP-TYPE PEPTIDYL-PROLYL CIS-TRANS ISOMERASE SLYD"/>
    <property type="match status" value="1"/>
</dbReference>
<evidence type="ECO:0000256" key="2">
    <source>
        <dbReference type="ARBA" id="ARBA00004496"/>
    </source>
</evidence>
<evidence type="ECO:0000256" key="8">
    <source>
        <dbReference type="ARBA" id="ARBA00037071"/>
    </source>
</evidence>
<comment type="catalytic activity">
    <reaction evidence="1 9 10">
        <text>[protein]-peptidylproline (omega=180) = [protein]-peptidylproline (omega=0)</text>
        <dbReference type="Rhea" id="RHEA:16237"/>
        <dbReference type="Rhea" id="RHEA-COMP:10747"/>
        <dbReference type="Rhea" id="RHEA-COMP:10748"/>
        <dbReference type="ChEBI" id="CHEBI:83833"/>
        <dbReference type="ChEBI" id="CHEBI:83834"/>
        <dbReference type="EC" id="5.2.1.8"/>
    </reaction>
</comment>
<evidence type="ECO:0000256" key="9">
    <source>
        <dbReference type="PROSITE-ProRule" id="PRU00277"/>
    </source>
</evidence>